<keyword evidence="11" id="KW-0966">Cell projection</keyword>
<keyword evidence="3" id="KW-0678">Repressor</keyword>
<dbReference type="AlphaFoldDB" id="A0A917JH32"/>
<dbReference type="RefSeq" id="WP_188916821.1">
    <property type="nucleotide sequence ID" value="NZ_BMPZ01000001.1"/>
</dbReference>
<evidence type="ECO:0000256" key="1">
    <source>
        <dbReference type="ARBA" id="ARBA00005322"/>
    </source>
</evidence>
<evidence type="ECO:0000256" key="2">
    <source>
        <dbReference type="ARBA" id="ARBA00017823"/>
    </source>
</evidence>
<dbReference type="Proteomes" id="UP000613743">
    <property type="component" value="Unassembled WGS sequence"/>
</dbReference>
<evidence type="ECO:0000259" key="10">
    <source>
        <dbReference type="Pfam" id="PF04316"/>
    </source>
</evidence>
<dbReference type="Pfam" id="PF04316">
    <property type="entry name" value="FlgM"/>
    <property type="match status" value="1"/>
</dbReference>
<accession>A0A917JH32</accession>
<proteinExistence type="inferred from homology"/>
<dbReference type="InterPro" id="IPR007412">
    <property type="entry name" value="FlgM"/>
</dbReference>
<evidence type="ECO:0000256" key="4">
    <source>
        <dbReference type="ARBA" id="ARBA00022795"/>
    </source>
</evidence>
<dbReference type="GO" id="GO:0045892">
    <property type="term" value="P:negative regulation of DNA-templated transcription"/>
    <property type="evidence" value="ECO:0007669"/>
    <property type="project" value="InterPro"/>
</dbReference>
<keyword evidence="11" id="KW-0969">Cilium</keyword>
<feature type="domain" description="Anti-sigma-28 factor FlgM C-terminal" evidence="10">
    <location>
        <begin position="41"/>
        <end position="93"/>
    </location>
</feature>
<dbReference type="GO" id="GO:0044781">
    <property type="term" value="P:bacterial-type flagellum organization"/>
    <property type="evidence" value="ECO:0007669"/>
    <property type="project" value="UniProtKB-KW"/>
</dbReference>
<evidence type="ECO:0000256" key="9">
    <source>
        <dbReference type="SAM" id="MobiDB-lite"/>
    </source>
</evidence>
<comment type="function">
    <text evidence="7">Responsible for the coupling of flagellin expression to flagellar assembly by preventing expression of the flagellin genes when a component of the middle class of proteins is defective. It negatively regulates flagellar genes by inhibiting the activity of FliA by directly binding to FliA.</text>
</comment>
<keyword evidence="6" id="KW-0804">Transcription</keyword>
<dbReference type="SUPFAM" id="SSF101498">
    <property type="entry name" value="Anti-sigma factor FlgM"/>
    <property type="match status" value="1"/>
</dbReference>
<dbReference type="EMBL" id="BMPZ01000001">
    <property type="protein sequence ID" value="GGI67718.1"/>
    <property type="molecule type" value="Genomic_DNA"/>
</dbReference>
<evidence type="ECO:0000256" key="8">
    <source>
        <dbReference type="ARBA" id="ARBA00030117"/>
    </source>
</evidence>
<gene>
    <name evidence="11" type="primary">flgM</name>
    <name evidence="11" type="ORF">GCM10009332_01190</name>
</gene>
<name>A0A917JH32_9GAMM</name>
<keyword evidence="11" id="KW-0282">Flagellum</keyword>
<dbReference type="InterPro" id="IPR035890">
    <property type="entry name" value="Anti-sigma-28_factor_FlgM_sf"/>
</dbReference>
<keyword evidence="12" id="KW-1185">Reference proteome</keyword>
<evidence type="ECO:0000256" key="7">
    <source>
        <dbReference type="ARBA" id="ARBA00024739"/>
    </source>
</evidence>
<dbReference type="NCBIfam" id="TIGR03824">
    <property type="entry name" value="FlgM_jcvi"/>
    <property type="match status" value="1"/>
</dbReference>
<protein>
    <recommendedName>
        <fullName evidence="2">Negative regulator of flagellin synthesis</fullName>
    </recommendedName>
    <alternativeName>
        <fullName evidence="8">Anti-sigma-28 factor</fullName>
    </alternativeName>
</protein>
<evidence type="ECO:0000256" key="5">
    <source>
        <dbReference type="ARBA" id="ARBA00023015"/>
    </source>
</evidence>
<evidence type="ECO:0000256" key="3">
    <source>
        <dbReference type="ARBA" id="ARBA00022491"/>
    </source>
</evidence>
<comment type="caution">
    <text evidence="11">The sequence shown here is derived from an EMBL/GenBank/DDBJ whole genome shotgun (WGS) entry which is preliminary data.</text>
</comment>
<keyword evidence="4" id="KW-1005">Bacterial flagellum biogenesis</keyword>
<feature type="region of interest" description="Disordered" evidence="9">
    <location>
        <begin position="1"/>
        <end position="43"/>
    </location>
</feature>
<sequence>MAIDINKLQSSANTQVRSQKTQNNVANSSPSTSNSAPKSADSVMITEQAQQLQGVQSQMSAMPDVDLNKVAEIKAAIAEGKYKVDAEKLAANISTFESELSQLHTE</sequence>
<evidence type="ECO:0000256" key="6">
    <source>
        <dbReference type="ARBA" id="ARBA00023163"/>
    </source>
</evidence>
<reference evidence="11" key="2">
    <citation type="submission" date="2020-09" db="EMBL/GenBank/DDBJ databases">
        <authorList>
            <person name="Sun Q."/>
            <person name="Ohkuma M."/>
        </authorList>
    </citation>
    <scope>NUCLEOTIDE SEQUENCE</scope>
    <source>
        <strain evidence="11">JCM 30804</strain>
    </source>
</reference>
<evidence type="ECO:0000313" key="11">
    <source>
        <dbReference type="EMBL" id="GGI67718.1"/>
    </source>
</evidence>
<comment type="similarity">
    <text evidence="1">Belongs to the FlgM family.</text>
</comment>
<dbReference type="InterPro" id="IPR031316">
    <property type="entry name" value="FlgM_C"/>
</dbReference>
<feature type="compositionally biased region" description="Polar residues" evidence="9">
    <location>
        <begin position="7"/>
        <end position="22"/>
    </location>
</feature>
<keyword evidence="5" id="KW-0805">Transcription regulation</keyword>
<feature type="compositionally biased region" description="Low complexity" evidence="9">
    <location>
        <begin position="23"/>
        <end position="40"/>
    </location>
</feature>
<organism evidence="11 12">
    <name type="scientific">Shewanella gelidii</name>
    <dbReference type="NCBI Taxonomy" id="1642821"/>
    <lineage>
        <taxon>Bacteria</taxon>
        <taxon>Pseudomonadati</taxon>
        <taxon>Pseudomonadota</taxon>
        <taxon>Gammaproteobacteria</taxon>
        <taxon>Alteromonadales</taxon>
        <taxon>Shewanellaceae</taxon>
        <taxon>Shewanella</taxon>
    </lineage>
</organism>
<reference evidence="11" key="1">
    <citation type="journal article" date="2014" name="Int. J. Syst. Evol. Microbiol.">
        <title>Complete genome sequence of Corynebacterium casei LMG S-19264T (=DSM 44701T), isolated from a smear-ripened cheese.</title>
        <authorList>
            <consortium name="US DOE Joint Genome Institute (JGI-PGF)"/>
            <person name="Walter F."/>
            <person name="Albersmeier A."/>
            <person name="Kalinowski J."/>
            <person name="Ruckert C."/>
        </authorList>
    </citation>
    <scope>NUCLEOTIDE SEQUENCE</scope>
    <source>
        <strain evidence="11">JCM 30804</strain>
    </source>
</reference>
<evidence type="ECO:0000313" key="12">
    <source>
        <dbReference type="Proteomes" id="UP000613743"/>
    </source>
</evidence>